<organism evidence="18 19">
    <name type="scientific">Aspergillus kawachii</name>
    <name type="common">White koji mold</name>
    <name type="synonym">Aspergillus awamori var. kawachi</name>
    <dbReference type="NCBI Taxonomy" id="1069201"/>
    <lineage>
        <taxon>Eukaryota</taxon>
        <taxon>Fungi</taxon>
        <taxon>Dikarya</taxon>
        <taxon>Ascomycota</taxon>
        <taxon>Pezizomycotina</taxon>
        <taxon>Eurotiomycetes</taxon>
        <taxon>Eurotiomycetidae</taxon>
        <taxon>Eurotiales</taxon>
        <taxon>Aspergillaceae</taxon>
        <taxon>Aspergillus</taxon>
        <taxon>Aspergillus subgen. Circumdati</taxon>
    </lineage>
</organism>
<dbReference type="GO" id="GO:0005737">
    <property type="term" value="C:cytoplasm"/>
    <property type="evidence" value="ECO:0007669"/>
    <property type="project" value="TreeGrafter"/>
</dbReference>
<reference evidence="18 19" key="1">
    <citation type="journal article" date="2016" name="DNA Res.">
        <title>Genome sequence of Aspergillus luchuensis NBRC 4314.</title>
        <authorList>
            <person name="Yamada O."/>
            <person name="Machida M."/>
            <person name="Hosoyama A."/>
            <person name="Goto M."/>
            <person name="Takahashi T."/>
            <person name="Futagami T."/>
            <person name="Yamagata Y."/>
            <person name="Takeuchi M."/>
            <person name="Kobayashi T."/>
            <person name="Koike H."/>
            <person name="Abe K."/>
            <person name="Asai K."/>
            <person name="Arita M."/>
            <person name="Fujita N."/>
            <person name="Fukuda K."/>
            <person name="Higa K."/>
            <person name="Horikawa H."/>
            <person name="Ishikawa T."/>
            <person name="Jinno K."/>
            <person name="Kato Y."/>
            <person name="Kirimura K."/>
            <person name="Mizutani O."/>
            <person name="Nakasone K."/>
            <person name="Sano M."/>
            <person name="Shiraishi Y."/>
            <person name="Tsukahara M."/>
            <person name="Gomi K."/>
        </authorList>
    </citation>
    <scope>NUCLEOTIDE SEQUENCE [LARGE SCALE GENOMIC DNA]</scope>
    <source>
        <strain evidence="18 19">RIB 2604</strain>
    </source>
</reference>
<feature type="region of interest" description="Disordered" evidence="15">
    <location>
        <begin position="1"/>
        <end position="66"/>
    </location>
</feature>
<feature type="domain" description="Dicer dsRNA-binding fold" evidence="17">
    <location>
        <begin position="449"/>
        <end position="542"/>
    </location>
</feature>
<evidence type="ECO:0000313" key="19">
    <source>
        <dbReference type="Proteomes" id="UP000075230"/>
    </source>
</evidence>
<evidence type="ECO:0000256" key="1">
    <source>
        <dbReference type="ARBA" id="ARBA00001936"/>
    </source>
</evidence>
<evidence type="ECO:0000256" key="2">
    <source>
        <dbReference type="ARBA" id="ARBA00001946"/>
    </source>
</evidence>
<dbReference type="PROSITE" id="PS50142">
    <property type="entry name" value="RNASE_3_2"/>
    <property type="match status" value="2"/>
</dbReference>
<dbReference type="GO" id="GO:0051607">
    <property type="term" value="P:defense response to virus"/>
    <property type="evidence" value="ECO:0007669"/>
    <property type="project" value="UniProtKB-KW"/>
</dbReference>
<dbReference type="PANTHER" id="PTHR14950">
    <property type="entry name" value="DICER-RELATED"/>
    <property type="match status" value="1"/>
</dbReference>
<evidence type="ECO:0008006" key="20">
    <source>
        <dbReference type="Google" id="ProtNLM"/>
    </source>
</evidence>
<keyword evidence="4" id="KW-0479">Metal-binding</keyword>
<dbReference type="FunFam" id="1.10.1520.10:FF:000015">
    <property type="entry name" value="Dicer-like protein 1"/>
    <property type="match status" value="1"/>
</dbReference>
<gene>
    <name evidence="18" type="ORF">RIB2604_01002900</name>
</gene>
<evidence type="ECO:0000256" key="14">
    <source>
        <dbReference type="PROSITE-ProRule" id="PRU00657"/>
    </source>
</evidence>
<evidence type="ECO:0000256" key="10">
    <source>
        <dbReference type="ARBA" id="ARBA00022842"/>
    </source>
</evidence>
<keyword evidence="13" id="KW-0464">Manganese</keyword>
<dbReference type="InterPro" id="IPR036389">
    <property type="entry name" value="RNase_III_sf"/>
</dbReference>
<dbReference type="PANTHER" id="PTHR14950:SF62">
    <property type="entry name" value="DICER-LIKE PROTEIN 1"/>
    <property type="match status" value="1"/>
</dbReference>
<keyword evidence="12" id="KW-0051">Antiviral defense</keyword>
<dbReference type="SUPFAM" id="SSF52540">
    <property type="entry name" value="P-loop containing nucleoside triphosphate hydrolases"/>
    <property type="match status" value="1"/>
</dbReference>
<reference evidence="19" key="2">
    <citation type="submission" date="2016-02" db="EMBL/GenBank/DDBJ databases">
        <title>Genome sequencing of Aspergillus luchuensis NBRC 4314.</title>
        <authorList>
            <person name="Yamada O."/>
        </authorList>
    </citation>
    <scope>NUCLEOTIDE SEQUENCE [LARGE SCALE GENOMIC DNA]</scope>
    <source>
        <strain evidence="19">RIB 2604</strain>
    </source>
</reference>
<dbReference type="GO" id="GO:0046872">
    <property type="term" value="F:metal ion binding"/>
    <property type="evidence" value="ECO:0007669"/>
    <property type="project" value="UniProtKB-KW"/>
</dbReference>
<dbReference type="InterPro" id="IPR038248">
    <property type="entry name" value="Dicer_dimer_sf"/>
</dbReference>
<dbReference type="Gene3D" id="1.10.1520.10">
    <property type="entry name" value="Ribonuclease III domain"/>
    <property type="match status" value="2"/>
</dbReference>
<keyword evidence="10" id="KW-0460">Magnesium</keyword>
<dbReference type="GO" id="GO:0004386">
    <property type="term" value="F:helicase activity"/>
    <property type="evidence" value="ECO:0007669"/>
    <property type="project" value="UniProtKB-KW"/>
</dbReference>
<dbReference type="EMBL" id="BCWF01000010">
    <property type="protein sequence ID" value="GAT21401.1"/>
    <property type="molecule type" value="Genomic_DNA"/>
</dbReference>
<proteinExistence type="predicted"/>
<evidence type="ECO:0000256" key="4">
    <source>
        <dbReference type="ARBA" id="ARBA00022723"/>
    </source>
</evidence>
<dbReference type="VEuPathDB" id="FungiDB:ASPFODRAFT_139895"/>
<dbReference type="InterPro" id="IPR056755">
    <property type="entry name" value="DSRM_2"/>
</dbReference>
<dbReference type="CDD" id="cd00593">
    <property type="entry name" value="RIBOc"/>
    <property type="match status" value="2"/>
</dbReference>
<evidence type="ECO:0000256" key="13">
    <source>
        <dbReference type="ARBA" id="ARBA00023211"/>
    </source>
</evidence>
<dbReference type="InterPro" id="IPR005034">
    <property type="entry name" value="Dicer_dimerisation"/>
</dbReference>
<keyword evidence="8" id="KW-0347">Helicase</keyword>
<keyword evidence="3" id="KW-0930">Antiviral protein</keyword>
<comment type="cofactor">
    <cofactor evidence="1">
        <name>Mn(2+)</name>
        <dbReference type="ChEBI" id="CHEBI:29035"/>
    </cofactor>
</comment>
<feature type="domain" description="RNase III" evidence="16">
    <location>
        <begin position="930"/>
        <end position="1081"/>
    </location>
</feature>
<dbReference type="GO" id="GO:0004525">
    <property type="term" value="F:ribonuclease III activity"/>
    <property type="evidence" value="ECO:0007669"/>
    <property type="project" value="InterPro"/>
</dbReference>
<dbReference type="SUPFAM" id="SSF69065">
    <property type="entry name" value="RNase III domain-like"/>
    <property type="match status" value="2"/>
</dbReference>
<name>A0A146F6Y5_ASPKA</name>
<dbReference type="GO" id="GO:0005634">
    <property type="term" value="C:nucleus"/>
    <property type="evidence" value="ECO:0007669"/>
    <property type="project" value="TreeGrafter"/>
</dbReference>
<dbReference type="GO" id="GO:0005524">
    <property type="term" value="F:ATP binding"/>
    <property type="evidence" value="ECO:0007669"/>
    <property type="project" value="UniProtKB-KW"/>
</dbReference>
<feature type="domain" description="RNase III" evidence="16">
    <location>
        <begin position="737"/>
        <end position="879"/>
    </location>
</feature>
<evidence type="ECO:0000256" key="12">
    <source>
        <dbReference type="ARBA" id="ARBA00023118"/>
    </source>
</evidence>
<dbReference type="Gene3D" id="3.30.160.380">
    <property type="entry name" value="Dicer dimerisation domain"/>
    <property type="match status" value="1"/>
</dbReference>
<dbReference type="FunFam" id="1.10.1520.10:FF:000026">
    <property type="entry name" value="Dicer-like protein 1"/>
    <property type="match status" value="1"/>
</dbReference>
<accession>A0A146F6Y5</accession>
<dbReference type="InterPro" id="IPR000999">
    <property type="entry name" value="RNase_III_dom"/>
</dbReference>
<keyword evidence="5" id="KW-0677">Repeat</keyword>
<dbReference type="SMART" id="SM00535">
    <property type="entry name" value="RIBOc"/>
    <property type="match status" value="2"/>
</dbReference>
<dbReference type="PROSITE" id="PS51327">
    <property type="entry name" value="DICER_DSRBF"/>
    <property type="match status" value="1"/>
</dbReference>
<sequence length="1212" mass="137294">MSSAHAFNMGVNSDLHGPDQNLPVETMKGRAVTMTEDILQEDDRSSDESDNDEHEDQSKAGVSQQRITQNAKFNDLLAQRADTGPIHENKLTHDLPDAQLSTAHLVAKQDLGIGTLDPREYQLELFERAKAQNTIAVLDTDALTREQVDSVTLAYQQAAVLRNNLDQSVGHFFGAMGTDLWSKSVWEQHFQKNMVIVCTAEILNQCLLNSYVKMSQINLLIFDEAHHTKKDHPYARRLEKLLDSRIATTSNMSLLRQVVRRPVERVWSFNRLEQPFATSLYKQLEDRFGDMACLEGIFRFAWQASSELGRWCSDRAWARALADDVLPKLEGNVRKTANSETSSDVPESAYKEILRITEASEIVKDYEFSSPETFGQLSPKVQVLREELAHYFGRPTETKCIVFTQKRYTALILSELFQTLNIPFIRPGVLIGVRSGDLAGMNITFRQQFISLVKFRTGEINCLQYEKEISAQVTYVVLPINGAFVCEVILPEKSPIRGLTGSPAMKKSIAKRSAAFDTCLLLRKNKLLDDHFNSIYHRRLPAMRNAKLAITSKRTSEYDMISKPSLWGRKQGMPPKELYGTVITFLPSSQLSHEARPLLLFTRERLPHFPQFPIFLDDDIETTILTTPLEKQILLSKEELGALTVFTLRVFRDVFHKTYDNEPEKMAYWLAPVKVQSPCIPSFDPRQILDWESLNYVRDNDSIPFSTETHPESLIPAATAFSCLAFPAIISRIDAYLISLQGCESLNFTVRLDLALEAFTKDSDNTEEHRAQQIHVQRGMGRNYERLEFLGDCFLKMATSIALFTQNPDDDEFDYHVNRMCLICNKNLFNAAVKKEIYKYIRSRGFSRKATTESKHALAEKTIADVCEALIGASLLSGGPEHRFDMAVKAVTTLVNSPSHMAERWKDYISLYTIPKYQRRAADGAEIHLCRKVEEKLSYRFRYPTLLGSAFTHPSYPSAWAKVPCYQRLEFLGDSLIDMVCVEDLFARYPDRDPQWLTEHKMAMVSNKFLGALAVKLGLHTHLKYFSAPLQSQITQYAEEIQTAEGESESAVDYWTVTKDPPKCLPDMVEAYVGAVFVDSGFNFEVIEEFFRDHIKPFFEDMAIYDSFANKHPTTFLHNRLTNEFGCMNYCLKAGEMPSIDGAPAGVLAAVIVHDVVIAEGTASSGRYAKVKASERALAVLDELSSAAFQRKYRCDCRESGDLARPDIGTAI</sequence>
<evidence type="ECO:0000256" key="3">
    <source>
        <dbReference type="ARBA" id="ARBA00022721"/>
    </source>
</evidence>
<dbReference type="Pfam" id="PF00636">
    <property type="entry name" value="Ribonuclease_3"/>
    <property type="match status" value="2"/>
</dbReference>
<dbReference type="GO" id="GO:0050688">
    <property type="term" value="P:regulation of defense response to virus"/>
    <property type="evidence" value="ECO:0007669"/>
    <property type="project" value="UniProtKB-KW"/>
</dbReference>
<dbReference type="GO" id="GO:0003723">
    <property type="term" value="F:RNA binding"/>
    <property type="evidence" value="ECO:0007669"/>
    <property type="project" value="UniProtKB-UniRule"/>
</dbReference>
<evidence type="ECO:0000256" key="15">
    <source>
        <dbReference type="SAM" id="MobiDB-lite"/>
    </source>
</evidence>
<evidence type="ECO:0000256" key="8">
    <source>
        <dbReference type="ARBA" id="ARBA00022806"/>
    </source>
</evidence>
<comment type="caution">
    <text evidence="18">The sequence shown here is derived from an EMBL/GenBank/DDBJ whole genome shotgun (WGS) entry which is preliminary data.</text>
</comment>
<evidence type="ECO:0000259" key="17">
    <source>
        <dbReference type="PROSITE" id="PS51327"/>
    </source>
</evidence>
<keyword evidence="7" id="KW-0378">Hydrolase</keyword>
<keyword evidence="9" id="KW-0067">ATP-binding</keyword>
<dbReference type="AlphaFoldDB" id="A0A146F6Y5"/>
<keyword evidence="6" id="KW-0547">Nucleotide-binding</keyword>
<dbReference type="Pfam" id="PF03368">
    <property type="entry name" value="Dicer_dimer"/>
    <property type="match status" value="1"/>
</dbReference>
<dbReference type="Proteomes" id="UP000075230">
    <property type="component" value="Unassembled WGS sequence"/>
</dbReference>
<dbReference type="PROSITE" id="PS00517">
    <property type="entry name" value="RNASE_3_1"/>
    <property type="match status" value="1"/>
</dbReference>
<dbReference type="Pfam" id="PF24995">
    <property type="entry name" value="DSRM_2"/>
    <property type="match status" value="1"/>
</dbReference>
<protein>
    <recommendedName>
        <fullName evidence="20">Dicer-like protein 1</fullName>
    </recommendedName>
</protein>
<evidence type="ECO:0000256" key="11">
    <source>
        <dbReference type="ARBA" id="ARBA00022884"/>
    </source>
</evidence>
<evidence type="ECO:0000313" key="18">
    <source>
        <dbReference type="EMBL" id="GAT21401.1"/>
    </source>
</evidence>
<evidence type="ECO:0000256" key="7">
    <source>
        <dbReference type="ARBA" id="ARBA00022801"/>
    </source>
</evidence>
<keyword evidence="11 14" id="KW-0694">RNA-binding</keyword>
<evidence type="ECO:0000256" key="6">
    <source>
        <dbReference type="ARBA" id="ARBA00022741"/>
    </source>
</evidence>
<dbReference type="InterPro" id="IPR027417">
    <property type="entry name" value="P-loop_NTPase"/>
</dbReference>
<dbReference type="GO" id="GO:0030422">
    <property type="term" value="P:siRNA processing"/>
    <property type="evidence" value="ECO:0007669"/>
    <property type="project" value="TreeGrafter"/>
</dbReference>
<dbReference type="Gene3D" id="3.40.50.300">
    <property type="entry name" value="P-loop containing nucleotide triphosphate hydrolases"/>
    <property type="match status" value="2"/>
</dbReference>
<comment type="cofactor">
    <cofactor evidence="2">
        <name>Mg(2+)</name>
        <dbReference type="ChEBI" id="CHEBI:18420"/>
    </cofactor>
</comment>
<evidence type="ECO:0000256" key="5">
    <source>
        <dbReference type="ARBA" id="ARBA00022737"/>
    </source>
</evidence>
<evidence type="ECO:0000256" key="9">
    <source>
        <dbReference type="ARBA" id="ARBA00022840"/>
    </source>
</evidence>
<evidence type="ECO:0000259" key="16">
    <source>
        <dbReference type="PROSITE" id="PS50142"/>
    </source>
</evidence>